<sequence>MSDKSTQVVLPLLNVVNKSSDRPDRSVTSAVFTAMTSLCSYETQRPRTTGISRSALSAMHSMTVRVAATILSW</sequence>
<dbReference type="AlphaFoldDB" id="A0A6D2JF35"/>
<organism evidence="1 3">
    <name type="scientific">Microthlaspi erraticum</name>
    <dbReference type="NCBI Taxonomy" id="1685480"/>
    <lineage>
        <taxon>Eukaryota</taxon>
        <taxon>Viridiplantae</taxon>
        <taxon>Streptophyta</taxon>
        <taxon>Embryophyta</taxon>
        <taxon>Tracheophyta</taxon>
        <taxon>Spermatophyta</taxon>
        <taxon>Magnoliopsida</taxon>
        <taxon>eudicotyledons</taxon>
        <taxon>Gunneridae</taxon>
        <taxon>Pentapetalae</taxon>
        <taxon>rosids</taxon>
        <taxon>malvids</taxon>
        <taxon>Brassicales</taxon>
        <taxon>Brassicaceae</taxon>
        <taxon>Coluteocarpeae</taxon>
        <taxon>Microthlaspi</taxon>
    </lineage>
</organism>
<evidence type="ECO:0000313" key="3">
    <source>
        <dbReference type="Proteomes" id="UP000467841"/>
    </source>
</evidence>
<dbReference type="EMBL" id="CACVBM020001669">
    <property type="protein sequence ID" value="CAA7057043.1"/>
    <property type="molecule type" value="Genomic_DNA"/>
</dbReference>
<name>A0A6D2JF35_9BRAS</name>
<gene>
    <name evidence="1" type="ORF">MERR_LOCUS22769</name>
    <name evidence="2" type="ORF">MERR_LOCUS44279</name>
</gene>
<proteinExistence type="predicted"/>
<evidence type="ECO:0000313" key="1">
    <source>
        <dbReference type="EMBL" id="CAA7035534.1"/>
    </source>
</evidence>
<accession>A0A6D2JF35</accession>
<reference evidence="1 3" key="1">
    <citation type="submission" date="2020-01" db="EMBL/GenBank/DDBJ databases">
        <authorList>
            <person name="Mishra B."/>
        </authorList>
    </citation>
    <scope>NUCLEOTIDE SEQUENCE [LARGE SCALE GENOMIC DNA]</scope>
</reference>
<dbReference type="EMBL" id="CACVBM020001160">
    <property type="protein sequence ID" value="CAA7035534.1"/>
    <property type="molecule type" value="Genomic_DNA"/>
</dbReference>
<protein>
    <submittedName>
        <fullName evidence="1">Uncharacterized protein</fullName>
    </submittedName>
</protein>
<dbReference type="Proteomes" id="UP000467841">
    <property type="component" value="Unassembled WGS sequence"/>
</dbReference>
<evidence type="ECO:0000313" key="2">
    <source>
        <dbReference type="EMBL" id="CAA7057043.1"/>
    </source>
</evidence>
<keyword evidence="3" id="KW-1185">Reference proteome</keyword>